<dbReference type="AlphaFoldDB" id="A0A5J4VJX3"/>
<feature type="transmembrane region" description="Helical" evidence="1">
    <location>
        <begin position="20"/>
        <end position="48"/>
    </location>
</feature>
<dbReference type="PANTHER" id="PTHR31302">
    <property type="entry name" value="TRANSMEMBRANE PROTEIN WITH METALLOPHOSPHOESTERASE DOMAIN-RELATED"/>
    <property type="match status" value="1"/>
</dbReference>
<accession>A0A5J4VJX3</accession>
<dbReference type="Proteomes" id="UP000324800">
    <property type="component" value="Unassembled WGS sequence"/>
</dbReference>
<protein>
    <submittedName>
        <fullName evidence="3">Putative Ser/Thr phosphatase family protein</fullName>
    </submittedName>
</protein>
<comment type="caution">
    <text evidence="3">The sequence shown here is derived from an EMBL/GenBank/DDBJ whole genome shotgun (WGS) entry which is preliminary data.</text>
</comment>
<dbReference type="Gene3D" id="3.60.21.10">
    <property type="match status" value="1"/>
</dbReference>
<keyword evidence="1" id="KW-0812">Transmembrane</keyword>
<organism evidence="3 4">
    <name type="scientific">Streblomastix strix</name>
    <dbReference type="NCBI Taxonomy" id="222440"/>
    <lineage>
        <taxon>Eukaryota</taxon>
        <taxon>Metamonada</taxon>
        <taxon>Preaxostyla</taxon>
        <taxon>Oxymonadida</taxon>
        <taxon>Streblomastigidae</taxon>
        <taxon>Streblomastix</taxon>
    </lineage>
</organism>
<dbReference type="Pfam" id="PF00149">
    <property type="entry name" value="Metallophos"/>
    <property type="match status" value="1"/>
</dbReference>
<keyword evidence="1" id="KW-0472">Membrane</keyword>
<sequence>MIIPSLMMLGMLLKSIKFRFLTCISADYMTSIGCLFPFIIILEIVFGISSSAHQYAWIVCFAIIGVIIVYLLISHLNGTFVLRDKYIELKNIKIKQPFRIVHISDVHIGSRSQSFLEKVVNRVNELNGDIICITGDLIDSHAAVSEQRSDVDKSQISDISQLQPQTYPILRSLEKLTAKLGVFFVIGNHDVMVGKESVFKMIQHFPNIRLLSNEYVDIPLQESNSSDQNINQSNSLRIIGFDDGQSDQFTNYVNDFFTSNSSQFQNETSDSPYTIVMHHQPHKGAWLKAMDLLHGDLFLAGHTHNGQIFPVFPLVYLMFPHSAGLLTINKKNEQTINQQSEVDKQEQFHSFDRHLYVNPGTGTWGTPARS</sequence>
<keyword evidence="1" id="KW-1133">Transmembrane helix</keyword>
<dbReference type="InterPro" id="IPR029052">
    <property type="entry name" value="Metallo-depent_PP-like"/>
</dbReference>
<dbReference type="InterPro" id="IPR004843">
    <property type="entry name" value="Calcineurin-like_PHP"/>
</dbReference>
<evidence type="ECO:0000313" key="4">
    <source>
        <dbReference type="Proteomes" id="UP000324800"/>
    </source>
</evidence>
<reference evidence="3 4" key="1">
    <citation type="submission" date="2019-03" db="EMBL/GenBank/DDBJ databases">
        <title>Single cell metagenomics reveals metabolic interactions within the superorganism composed of flagellate Streblomastix strix and complex community of Bacteroidetes bacteria on its surface.</title>
        <authorList>
            <person name="Treitli S.C."/>
            <person name="Kolisko M."/>
            <person name="Husnik F."/>
            <person name="Keeling P."/>
            <person name="Hampl V."/>
        </authorList>
    </citation>
    <scope>NUCLEOTIDE SEQUENCE [LARGE SCALE GENOMIC DNA]</scope>
    <source>
        <strain evidence="3">ST1C</strain>
    </source>
</reference>
<name>A0A5J4VJX3_9EUKA</name>
<evidence type="ECO:0000256" key="1">
    <source>
        <dbReference type="SAM" id="Phobius"/>
    </source>
</evidence>
<dbReference type="OrthoDB" id="783096at2759"/>
<evidence type="ECO:0000313" key="3">
    <source>
        <dbReference type="EMBL" id="KAA6382898.1"/>
    </source>
</evidence>
<evidence type="ECO:0000259" key="2">
    <source>
        <dbReference type="Pfam" id="PF00149"/>
    </source>
</evidence>
<dbReference type="InterPro" id="IPR051158">
    <property type="entry name" value="Metallophosphoesterase_sf"/>
</dbReference>
<feature type="transmembrane region" description="Helical" evidence="1">
    <location>
        <begin position="54"/>
        <end position="73"/>
    </location>
</feature>
<gene>
    <name evidence="3" type="ORF">EZS28_021576</name>
</gene>
<feature type="domain" description="Calcineurin-like phosphoesterase" evidence="2">
    <location>
        <begin position="98"/>
        <end position="305"/>
    </location>
</feature>
<dbReference type="GO" id="GO:0016787">
    <property type="term" value="F:hydrolase activity"/>
    <property type="evidence" value="ECO:0007669"/>
    <property type="project" value="InterPro"/>
</dbReference>
<dbReference type="PANTHER" id="PTHR31302:SF0">
    <property type="entry name" value="TRANSMEMBRANE PROTEIN WITH METALLOPHOSPHOESTERASE DOMAIN"/>
    <property type="match status" value="1"/>
</dbReference>
<dbReference type="SUPFAM" id="SSF56300">
    <property type="entry name" value="Metallo-dependent phosphatases"/>
    <property type="match status" value="1"/>
</dbReference>
<proteinExistence type="predicted"/>
<dbReference type="EMBL" id="SNRW01006528">
    <property type="protein sequence ID" value="KAA6382898.1"/>
    <property type="molecule type" value="Genomic_DNA"/>
</dbReference>
<feature type="non-terminal residue" evidence="3">
    <location>
        <position position="370"/>
    </location>
</feature>